<dbReference type="Pfam" id="PF17131">
    <property type="entry name" value="LolA_like"/>
    <property type="match status" value="1"/>
</dbReference>
<dbReference type="SUPFAM" id="SSF89392">
    <property type="entry name" value="Prokaryotic lipoproteins and lipoprotein localization factors"/>
    <property type="match status" value="1"/>
</dbReference>
<dbReference type="Gene3D" id="2.50.20.10">
    <property type="entry name" value="Lipoprotein localisation LolA/LolB/LppX"/>
    <property type="match status" value="1"/>
</dbReference>
<dbReference type="CDD" id="cd16329">
    <property type="entry name" value="LolA_like"/>
    <property type="match status" value="1"/>
</dbReference>
<keyword evidence="4" id="KW-0449">Lipoprotein</keyword>
<dbReference type="AlphaFoldDB" id="A0A1W6LL18"/>
<dbReference type="EMBL" id="CP021023">
    <property type="protein sequence ID" value="ARN56442.1"/>
    <property type="molecule type" value="Genomic_DNA"/>
</dbReference>
<feature type="domain" description="Uncharacterized protein TP-0789" evidence="3">
    <location>
        <begin position="96"/>
        <end position="275"/>
    </location>
</feature>
<dbReference type="STRING" id="1941349.STSP1_00824"/>
<dbReference type="InterPro" id="IPR033399">
    <property type="entry name" value="TP_0789-like"/>
</dbReference>
<dbReference type="KEGG" id="pbp:STSP1_00824"/>
<keyword evidence="5" id="KW-1185">Reference proteome</keyword>
<organism evidence="4 5">
    <name type="scientific">Sedimentisphaera salicampi</name>
    <dbReference type="NCBI Taxonomy" id="1941349"/>
    <lineage>
        <taxon>Bacteria</taxon>
        <taxon>Pseudomonadati</taxon>
        <taxon>Planctomycetota</taxon>
        <taxon>Phycisphaerae</taxon>
        <taxon>Sedimentisphaerales</taxon>
        <taxon>Sedimentisphaeraceae</taxon>
        <taxon>Sedimentisphaera</taxon>
    </lineage>
</organism>
<dbReference type="RefSeq" id="WP_085755135.1">
    <property type="nucleotide sequence ID" value="NZ_CP021023.1"/>
</dbReference>
<name>A0A1W6LL18_9BACT</name>
<feature type="chain" id="PRO_5010874310" evidence="2">
    <location>
        <begin position="23"/>
        <end position="282"/>
    </location>
</feature>
<reference evidence="5" key="1">
    <citation type="submission" date="2017-04" db="EMBL/GenBank/DDBJ databases">
        <title>Comparative genomics and description of representatives of a novel lineage of planctomycetes thriving in anoxic sediments.</title>
        <authorList>
            <person name="Spring S."/>
            <person name="Bunk B."/>
            <person name="Sproer C."/>
        </authorList>
    </citation>
    <scope>NUCLEOTIDE SEQUENCE [LARGE SCALE GENOMIC DNA]</scope>
    <source>
        <strain evidence="5">ST-PulAB-D4</strain>
    </source>
</reference>
<feature type="signal peptide" evidence="2">
    <location>
        <begin position="1"/>
        <end position="22"/>
    </location>
</feature>
<dbReference type="Proteomes" id="UP000193334">
    <property type="component" value="Chromosome"/>
</dbReference>
<evidence type="ECO:0000256" key="2">
    <source>
        <dbReference type="SAM" id="SignalP"/>
    </source>
</evidence>
<gene>
    <name evidence="4" type="ORF">STSP1_00824</name>
</gene>
<sequence precursor="true">MRKLLTLASVFSALLISSSAFSAEEKKGEITVEKIVHNANRVSYYQGYDGRAEVSMEIVDSKDRVRNRELIILRRDELDPSLPEEKARKDDSYCKEQKIYAYFTRPADVNKTVFMVWKHLTKDDDRWMYLPALDLVKRISATDKRTSFVGSHFFYEDVSGRSIKDDKHELVETTDNYYVLKNTPKDEELVEFEYYKMWIHKDSFVVVKSEYYNSQDKPYRVYEVQEVKTIEGYPTVTKSKMTDLDSGGYTVLTYSDVEYNIGIEESVFTERYLRRPARKYLR</sequence>
<keyword evidence="1 2" id="KW-0732">Signal</keyword>
<dbReference type="OrthoDB" id="9803781at2"/>
<dbReference type="InterPro" id="IPR029046">
    <property type="entry name" value="LolA/LolB/LppX"/>
</dbReference>
<protein>
    <submittedName>
        <fullName evidence="4">Outer membrane lipoprotein-sorting protein</fullName>
    </submittedName>
</protein>
<accession>A0A1W6LL18</accession>
<proteinExistence type="predicted"/>
<evidence type="ECO:0000313" key="5">
    <source>
        <dbReference type="Proteomes" id="UP000193334"/>
    </source>
</evidence>
<evidence type="ECO:0000259" key="3">
    <source>
        <dbReference type="Pfam" id="PF17131"/>
    </source>
</evidence>
<evidence type="ECO:0000313" key="4">
    <source>
        <dbReference type="EMBL" id="ARN56442.1"/>
    </source>
</evidence>
<evidence type="ECO:0000256" key="1">
    <source>
        <dbReference type="ARBA" id="ARBA00022729"/>
    </source>
</evidence>